<evidence type="ECO:0000313" key="1">
    <source>
        <dbReference type="EMBL" id="PKD44159.1"/>
    </source>
</evidence>
<dbReference type="InterPro" id="IPR029063">
    <property type="entry name" value="SAM-dependent_MTases_sf"/>
</dbReference>
<gene>
    <name evidence="1" type="ORF">CWD77_01440</name>
</gene>
<reference evidence="1 2" key="1">
    <citation type="submission" date="2017-11" db="EMBL/GenBank/DDBJ databases">
        <title>Rhodohalobacter 15182 sp. nov., isolated from a salt lake.</title>
        <authorList>
            <person name="Han S."/>
        </authorList>
    </citation>
    <scope>NUCLEOTIDE SEQUENCE [LARGE SCALE GENOMIC DNA]</scope>
    <source>
        <strain evidence="1 2">15182</strain>
    </source>
</reference>
<dbReference type="Gene3D" id="3.40.50.150">
    <property type="entry name" value="Vaccinia Virus protein VP39"/>
    <property type="match status" value="1"/>
</dbReference>
<organism evidence="1 2">
    <name type="scientific">Rhodohalobacter barkolensis</name>
    <dbReference type="NCBI Taxonomy" id="2053187"/>
    <lineage>
        <taxon>Bacteria</taxon>
        <taxon>Pseudomonadati</taxon>
        <taxon>Balneolota</taxon>
        <taxon>Balneolia</taxon>
        <taxon>Balneolales</taxon>
        <taxon>Balneolaceae</taxon>
        <taxon>Rhodohalobacter</taxon>
    </lineage>
</organism>
<dbReference type="Proteomes" id="UP000233398">
    <property type="component" value="Unassembled WGS sequence"/>
</dbReference>
<accession>A0A2N0VJ00</accession>
<evidence type="ECO:0000313" key="2">
    <source>
        <dbReference type="Proteomes" id="UP000233398"/>
    </source>
</evidence>
<name>A0A2N0VJ00_9BACT</name>
<dbReference type="EMBL" id="PISP01000001">
    <property type="protein sequence ID" value="PKD44159.1"/>
    <property type="molecule type" value="Genomic_DNA"/>
</dbReference>
<dbReference type="RefSeq" id="WP_101071449.1">
    <property type="nucleotide sequence ID" value="NZ_PISP01000001.1"/>
</dbReference>
<dbReference type="OrthoDB" id="9816564at2"/>
<keyword evidence="2" id="KW-1185">Reference proteome</keyword>
<dbReference type="AlphaFoldDB" id="A0A2N0VJ00"/>
<sequence length="211" mass="24620">MNQCILCLSQKAEDLCTADGYDYLHCSVCDLIFVKPGQRLDPGEEKSRYDLHENNPEDERYREFLSQLYRPLSKKLKENSFGLDFGSGPGPTLSVMFEEDGHKVNIFDPFYAPDRSVFNHQYDFITTTETAEHLFNPREEFDLLWSCLKTGGYLGIMTKLVPSLEEFPDWHYRKDDTHVTFYSEKTFNWMANHYSAELEVIGERTAILKKL</sequence>
<evidence type="ECO:0008006" key="3">
    <source>
        <dbReference type="Google" id="ProtNLM"/>
    </source>
</evidence>
<dbReference type="Pfam" id="PF13489">
    <property type="entry name" value="Methyltransf_23"/>
    <property type="match status" value="1"/>
</dbReference>
<dbReference type="SUPFAM" id="SSF53335">
    <property type="entry name" value="S-adenosyl-L-methionine-dependent methyltransferases"/>
    <property type="match status" value="1"/>
</dbReference>
<comment type="caution">
    <text evidence="1">The sequence shown here is derived from an EMBL/GenBank/DDBJ whole genome shotgun (WGS) entry which is preliminary data.</text>
</comment>
<proteinExistence type="predicted"/>
<protein>
    <recommendedName>
        <fullName evidence="3">Methyltransferase</fullName>
    </recommendedName>
</protein>